<accession>A0A1H8LSG9</accession>
<proteinExistence type="predicted"/>
<dbReference type="EMBL" id="FOCL01000005">
    <property type="protein sequence ID" value="SEO08040.1"/>
    <property type="molecule type" value="Genomic_DNA"/>
</dbReference>
<sequence length="70" mass="8282">MHIIDLHGKKITVVNLQLAILQADDYRHYQLGGTAYAEFNRKQEAYWEDFYIKLLLLENELNHNKQKPAP</sequence>
<dbReference type="Proteomes" id="UP000198942">
    <property type="component" value="Unassembled WGS sequence"/>
</dbReference>
<evidence type="ECO:0000313" key="1">
    <source>
        <dbReference type="EMBL" id="SEO08040.1"/>
    </source>
</evidence>
<dbReference type="RefSeq" id="WP_091212079.1">
    <property type="nucleotide sequence ID" value="NZ_FOCL01000005.1"/>
</dbReference>
<reference evidence="2" key="1">
    <citation type="submission" date="2016-10" db="EMBL/GenBank/DDBJ databases">
        <authorList>
            <person name="Varghese N."/>
            <person name="Submissions S."/>
        </authorList>
    </citation>
    <scope>NUCLEOTIDE SEQUENCE [LARGE SCALE GENOMIC DNA]</scope>
    <source>
        <strain evidence="2">Gh-48</strain>
    </source>
</reference>
<dbReference type="OrthoDB" id="798594at2"/>
<keyword evidence="2" id="KW-1185">Reference proteome</keyword>
<gene>
    <name evidence="1" type="ORF">SAMN05192574_105229</name>
</gene>
<evidence type="ECO:0000313" key="2">
    <source>
        <dbReference type="Proteomes" id="UP000198942"/>
    </source>
</evidence>
<protein>
    <submittedName>
        <fullName evidence="1">Uncharacterized protein</fullName>
    </submittedName>
</protein>
<organism evidence="1 2">
    <name type="scientific">Mucilaginibacter gossypiicola</name>
    <dbReference type="NCBI Taxonomy" id="551995"/>
    <lineage>
        <taxon>Bacteria</taxon>
        <taxon>Pseudomonadati</taxon>
        <taxon>Bacteroidota</taxon>
        <taxon>Sphingobacteriia</taxon>
        <taxon>Sphingobacteriales</taxon>
        <taxon>Sphingobacteriaceae</taxon>
        <taxon>Mucilaginibacter</taxon>
    </lineage>
</organism>
<name>A0A1H8LSG9_9SPHI</name>
<dbReference type="AlphaFoldDB" id="A0A1H8LSG9"/>
<dbReference type="STRING" id="551995.SAMN05192574_105229"/>